<reference evidence="6" key="1">
    <citation type="submission" date="2020-10" db="EMBL/GenBank/DDBJ databases">
        <authorList>
            <person name="Gilroy R."/>
        </authorList>
    </citation>
    <scope>NUCLEOTIDE SEQUENCE</scope>
    <source>
        <strain evidence="6">G3-3990</strain>
    </source>
</reference>
<reference evidence="6" key="2">
    <citation type="journal article" date="2021" name="PeerJ">
        <title>Extensive microbial diversity within the chicken gut microbiome revealed by metagenomics and culture.</title>
        <authorList>
            <person name="Gilroy R."/>
            <person name="Ravi A."/>
            <person name="Getino M."/>
            <person name="Pursley I."/>
            <person name="Horton D.L."/>
            <person name="Alikhan N.F."/>
            <person name="Baker D."/>
            <person name="Gharbi K."/>
            <person name="Hall N."/>
            <person name="Watson M."/>
            <person name="Adriaenssens E.M."/>
            <person name="Foster-Nyarko E."/>
            <person name="Jarju S."/>
            <person name="Secka A."/>
            <person name="Antonio M."/>
            <person name="Oren A."/>
            <person name="Chaudhuri R.R."/>
            <person name="La Ragione R."/>
            <person name="Hildebrand F."/>
            <person name="Pallen M.J."/>
        </authorList>
    </citation>
    <scope>NUCLEOTIDE SEQUENCE</scope>
    <source>
        <strain evidence="6">G3-3990</strain>
    </source>
</reference>
<dbReference type="PIRSF" id="PIRSF004848">
    <property type="entry name" value="YBL036c_PLPDEIII"/>
    <property type="match status" value="1"/>
</dbReference>
<comment type="cofactor">
    <cofactor evidence="3">
        <name>pyridoxal 5'-phosphate</name>
        <dbReference type="ChEBI" id="CHEBI:597326"/>
    </cofactor>
</comment>
<organism evidence="6 7">
    <name type="scientific">Candidatus Gallipaludibacter merdavium</name>
    <dbReference type="NCBI Taxonomy" id="2840839"/>
    <lineage>
        <taxon>Bacteria</taxon>
        <taxon>Pseudomonadati</taxon>
        <taxon>Bacteroidota</taxon>
        <taxon>Bacteroidia</taxon>
        <taxon>Bacteroidales</taxon>
        <taxon>Candidatus Gallipaludibacter</taxon>
    </lineage>
</organism>
<comment type="function">
    <text evidence="2">Pyridoxal 5'-phosphate (PLP)-binding protein, which is involved in PLP homeostasis.</text>
</comment>
<comment type="caution">
    <text evidence="6">The sequence shown here is derived from an EMBL/GenBank/DDBJ whole genome shotgun (WGS) entry which is preliminary data.</text>
</comment>
<keyword evidence="1 2" id="KW-0663">Pyridoxal phosphate</keyword>
<protein>
    <recommendedName>
        <fullName evidence="2">Pyridoxal phosphate homeostasis protein</fullName>
        <shortName evidence="2">PLP homeostasis protein</shortName>
    </recommendedName>
</protein>
<evidence type="ECO:0000256" key="4">
    <source>
        <dbReference type="RuleBase" id="RU004514"/>
    </source>
</evidence>
<dbReference type="InterPro" id="IPR029066">
    <property type="entry name" value="PLP-binding_barrel"/>
</dbReference>
<evidence type="ECO:0000313" key="7">
    <source>
        <dbReference type="Proteomes" id="UP000823641"/>
    </source>
</evidence>
<accession>A0A9D9HTT3</accession>
<feature type="domain" description="Alanine racemase N-terminal" evidence="5">
    <location>
        <begin position="3"/>
        <end position="222"/>
    </location>
</feature>
<dbReference type="PANTHER" id="PTHR10146:SF14">
    <property type="entry name" value="PYRIDOXAL PHOSPHATE HOMEOSTASIS PROTEIN"/>
    <property type="match status" value="1"/>
</dbReference>
<comment type="similarity">
    <text evidence="2 4">Belongs to the pyridoxal phosphate-binding protein YggS/PROSC family.</text>
</comment>
<dbReference type="SUPFAM" id="SSF51419">
    <property type="entry name" value="PLP-binding barrel"/>
    <property type="match status" value="1"/>
</dbReference>
<dbReference type="CDD" id="cd00635">
    <property type="entry name" value="PLPDE_III_YBL036c_like"/>
    <property type="match status" value="1"/>
</dbReference>
<dbReference type="AlphaFoldDB" id="A0A9D9HTT3"/>
<feature type="modified residue" description="N6-(pyridoxal phosphate)lysine" evidence="2 3">
    <location>
        <position position="25"/>
    </location>
</feature>
<dbReference type="NCBIfam" id="TIGR00044">
    <property type="entry name" value="YggS family pyridoxal phosphate-dependent enzyme"/>
    <property type="match status" value="1"/>
</dbReference>
<dbReference type="PANTHER" id="PTHR10146">
    <property type="entry name" value="PROLINE SYNTHETASE CO-TRANSCRIBED BACTERIAL HOMOLOG PROTEIN"/>
    <property type="match status" value="1"/>
</dbReference>
<evidence type="ECO:0000256" key="1">
    <source>
        <dbReference type="ARBA" id="ARBA00022898"/>
    </source>
</evidence>
<gene>
    <name evidence="6" type="ORF">IAA73_05665</name>
</gene>
<dbReference type="FunFam" id="3.20.20.10:FF:000024">
    <property type="entry name" value="Pyridoxal phosphate homeostasis protein"/>
    <property type="match status" value="1"/>
</dbReference>
<evidence type="ECO:0000313" key="6">
    <source>
        <dbReference type="EMBL" id="MBO8459805.1"/>
    </source>
</evidence>
<dbReference type="InterPro" id="IPR001608">
    <property type="entry name" value="Ala_racemase_N"/>
</dbReference>
<name>A0A9D9HTT3_9BACT</name>
<sequence length="224" mass="25530">MDIAQHLKEIRAGLPQEVKLVCVSKFHPVSAILEAYEAGARIFGESRVQEMCAKYEELHEKEDIQWHFIGHLQTNKIKNIVPFVHLIHGVDSPHLLEAINKEAAKVGRIVNCLLQAHIATEETKFGFSDEELLEYVATGEWRNLPYVRVCGLMGMASNTDNEEQVRAEFHHLRELFLKIKNNYFTNVASFKELSMGMSHDYQIAISEGSTMVRIGTAIFGERVY</sequence>
<dbReference type="PROSITE" id="PS01211">
    <property type="entry name" value="UPF0001"/>
    <property type="match status" value="1"/>
</dbReference>
<dbReference type="EMBL" id="JADIMG010000055">
    <property type="protein sequence ID" value="MBO8459805.1"/>
    <property type="molecule type" value="Genomic_DNA"/>
</dbReference>
<dbReference type="Proteomes" id="UP000823641">
    <property type="component" value="Unassembled WGS sequence"/>
</dbReference>
<dbReference type="Gene3D" id="3.20.20.10">
    <property type="entry name" value="Alanine racemase"/>
    <property type="match status" value="1"/>
</dbReference>
<evidence type="ECO:0000259" key="5">
    <source>
        <dbReference type="Pfam" id="PF01168"/>
    </source>
</evidence>
<dbReference type="InterPro" id="IPR011078">
    <property type="entry name" value="PyrdxlP_homeostasis"/>
</dbReference>
<proteinExistence type="inferred from homology"/>
<evidence type="ECO:0000256" key="2">
    <source>
        <dbReference type="HAMAP-Rule" id="MF_02087"/>
    </source>
</evidence>
<dbReference type="Pfam" id="PF01168">
    <property type="entry name" value="Ala_racemase_N"/>
    <property type="match status" value="1"/>
</dbReference>
<dbReference type="HAMAP" id="MF_02087">
    <property type="entry name" value="PLP_homeostasis"/>
    <property type="match status" value="1"/>
</dbReference>
<dbReference type="GO" id="GO:0030170">
    <property type="term" value="F:pyridoxal phosphate binding"/>
    <property type="evidence" value="ECO:0007669"/>
    <property type="project" value="UniProtKB-UniRule"/>
</dbReference>
<evidence type="ECO:0000256" key="3">
    <source>
        <dbReference type="PIRSR" id="PIRSR004848-1"/>
    </source>
</evidence>